<protein>
    <submittedName>
        <fullName evidence="2">Uncharacterized protein</fullName>
    </submittedName>
</protein>
<comment type="caution">
    <text evidence="2">The sequence shown here is derived from an EMBL/GenBank/DDBJ whole genome shotgun (WGS) entry which is preliminary data.</text>
</comment>
<feature type="compositionally biased region" description="Basic and acidic residues" evidence="1">
    <location>
        <begin position="198"/>
        <end position="210"/>
    </location>
</feature>
<reference evidence="2 3" key="1">
    <citation type="journal article" date="2024" name="Commun. Biol.">
        <title>Comparative genomic analysis of thermophilic fungi reveals convergent evolutionary adaptations and gene losses.</title>
        <authorList>
            <person name="Steindorff A.S."/>
            <person name="Aguilar-Pontes M.V."/>
            <person name="Robinson A.J."/>
            <person name="Andreopoulos B."/>
            <person name="LaButti K."/>
            <person name="Kuo A."/>
            <person name="Mondo S."/>
            <person name="Riley R."/>
            <person name="Otillar R."/>
            <person name="Haridas S."/>
            <person name="Lipzen A."/>
            <person name="Grimwood J."/>
            <person name="Schmutz J."/>
            <person name="Clum A."/>
            <person name="Reid I.D."/>
            <person name="Moisan M.C."/>
            <person name="Butler G."/>
            <person name="Nguyen T.T.M."/>
            <person name="Dewar K."/>
            <person name="Conant G."/>
            <person name="Drula E."/>
            <person name="Henrissat B."/>
            <person name="Hansel C."/>
            <person name="Singer S."/>
            <person name="Hutchinson M.I."/>
            <person name="de Vries R.P."/>
            <person name="Natvig D.O."/>
            <person name="Powell A.J."/>
            <person name="Tsang A."/>
            <person name="Grigoriev I.V."/>
        </authorList>
    </citation>
    <scope>NUCLEOTIDE SEQUENCE [LARGE SCALE GENOMIC DNA]</scope>
    <source>
        <strain evidence="2 3">ATCC 24622</strain>
    </source>
</reference>
<proteinExistence type="predicted"/>
<evidence type="ECO:0000313" key="3">
    <source>
        <dbReference type="Proteomes" id="UP001586593"/>
    </source>
</evidence>
<accession>A0ABR3VVP2</accession>
<organism evidence="2 3">
    <name type="scientific">Phialemonium thermophilum</name>
    <dbReference type="NCBI Taxonomy" id="223376"/>
    <lineage>
        <taxon>Eukaryota</taxon>
        <taxon>Fungi</taxon>
        <taxon>Dikarya</taxon>
        <taxon>Ascomycota</taxon>
        <taxon>Pezizomycotina</taxon>
        <taxon>Sordariomycetes</taxon>
        <taxon>Sordariomycetidae</taxon>
        <taxon>Cephalothecales</taxon>
        <taxon>Cephalothecaceae</taxon>
        <taxon>Phialemonium</taxon>
    </lineage>
</organism>
<evidence type="ECO:0000313" key="2">
    <source>
        <dbReference type="EMBL" id="KAL1846161.1"/>
    </source>
</evidence>
<keyword evidence="3" id="KW-1185">Reference proteome</keyword>
<evidence type="ECO:0000256" key="1">
    <source>
        <dbReference type="SAM" id="MobiDB-lite"/>
    </source>
</evidence>
<name>A0ABR3VVP2_9PEZI</name>
<feature type="region of interest" description="Disordered" evidence="1">
    <location>
        <begin position="168"/>
        <end position="210"/>
    </location>
</feature>
<dbReference type="Proteomes" id="UP001586593">
    <property type="component" value="Unassembled WGS sequence"/>
</dbReference>
<dbReference type="EMBL" id="JAZHXJ010001052">
    <property type="protein sequence ID" value="KAL1846161.1"/>
    <property type="molecule type" value="Genomic_DNA"/>
</dbReference>
<feature type="compositionally biased region" description="Basic and acidic residues" evidence="1">
    <location>
        <begin position="169"/>
        <end position="189"/>
    </location>
</feature>
<sequence>MSSHVAQLGPIPGCSIYPLRAVQSQRARACPWEDRFSFGAVCRFYFEFLVLCFSWARYPFPSRLLPESLRSVWSHSHPPCVSRHSSRLLPLVLPMTASYCAALDARKRMQRPRYNAVHVMCSSAGLRLLQVGISKTCIRAAHRKVTLGYIPPGFRSCVSLTTSGASWRESGKQRRAGEPARTLGKEPHAARPTISKHVLKEDGRSKQARP</sequence>
<gene>
    <name evidence="2" type="ORF">VTK73DRAFT_349</name>
</gene>